<feature type="compositionally biased region" description="Gly residues" evidence="1">
    <location>
        <begin position="11"/>
        <end position="23"/>
    </location>
</feature>
<dbReference type="EMBL" id="JBANQN010000010">
    <property type="protein sequence ID" value="KAK6777996.1"/>
    <property type="molecule type" value="Genomic_DNA"/>
</dbReference>
<keyword evidence="3" id="KW-1185">Reference proteome</keyword>
<dbReference type="AlphaFoldDB" id="A0AAN8T6F3"/>
<comment type="caution">
    <text evidence="2">The sequence shown here is derived from an EMBL/GenBank/DDBJ whole genome shotgun (WGS) entry which is preliminary data.</text>
</comment>
<evidence type="ECO:0000313" key="3">
    <source>
        <dbReference type="Proteomes" id="UP001371456"/>
    </source>
</evidence>
<proteinExistence type="predicted"/>
<accession>A0AAN8T6F3</accession>
<sequence>MASSRSATTHPGGGRGTTWTGGGQKGEFYDFPRKLQVAYHNVNIEEPALGILISIPCNYCLKVCVNCEHFQGYDNLCSKCTTNFNVLLA</sequence>
<feature type="region of interest" description="Disordered" evidence="1">
    <location>
        <begin position="1"/>
        <end position="23"/>
    </location>
</feature>
<protein>
    <submittedName>
        <fullName evidence="2">Uncharacterized protein</fullName>
    </submittedName>
</protein>
<evidence type="ECO:0000313" key="2">
    <source>
        <dbReference type="EMBL" id="KAK6777996.1"/>
    </source>
</evidence>
<gene>
    <name evidence="2" type="ORF">RDI58_024714</name>
</gene>
<name>A0AAN8T6F3_SOLBU</name>
<evidence type="ECO:0000256" key="1">
    <source>
        <dbReference type="SAM" id="MobiDB-lite"/>
    </source>
</evidence>
<reference evidence="2 3" key="1">
    <citation type="submission" date="2024-02" db="EMBL/GenBank/DDBJ databases">
        <title>de novo genome assembly of Solanum bulbocastanum strain 11H21.</title>
        <authorList>
            <person name="Hosaka A.J."/>
        </authorList>
    </citation>
    <scope>NUCLEOTIDE SEQUENCE [LARGE SCALE GENOMIC DNA]</scope>
    <source>
        <tissue evidence="2">Young leaves</tissue>
    </source>
</reference>
<organism evidence="2 3">
    <name type="scientific">Solanum bulbocastanum</name>
    <name type="common">Wild potato</name>
    <dbReference type="NCBI Taxonomy" id="147425"/>
    <lineage>
        <taxon>Eukaryota</taxon>
        <taxon>Viridiplantae</taxon>
        <taxon>Streptophyta</taxon>
        <taxon>Embryophyta</taxon>
        <taxon>Tracheophyta</taxon>
        <taxon>Spermatophyta</taxon>
        <taxon>Magnoliopsida</taxon>
        <taxon>eudicotyledons</taxon>
        <taxon>Gunneridae</taxon>
        <taxon>Pentapetalae</taxon>
        <taxon>asterids</taxon>
        <taxon>lamiids</taxon>
        <taxon>Solanales</taxon>
        <taxon>Solanaceae</taxon>
        <taxon>Solanoideae</taxon>
        <taxon>Solaneae</taxon>
        <taxon>Solanum</taxon>
    </lineage>
</organism>
<dbReference type="Proteomes" id="UP001371456">
    <property type="component" value="Unassembled WGS sequence"/>
</dbReference>